<reference evidence="1 2" key="1">
    <citation type="submission" date="2024-03" db="EMBL/GenBank/DDBJ databases">
        <title>Two novel species of the genus Flavobacterium exhibiting potentially degradation of complex polysaccharides.</title>
        <authorList>
            <person name="Lian X."/>
        </authorList>
    </citation>
    <scope>NUCLEOTIDE SEQUENCE [LARGE SCALE GENOMIC DNA]</scope>
    <source>
        <strain evidence="1 2">N6</strain>
    </source>
</reference>
<name>A0ABU9NIH8_9FLAO</name>
<accession>A0ABU9NIH8</accession>
<evidence type="ECO:0000313" key="1">
    <source>
        <dbReference type="EMBL" id="MEM0575138.1"/>
    </source>
</evidence>
<dbReference type="EMBL" id="JBCGDP010000001">
    <property type="protein sequence ID" value="MEM0575138.1"/>
    <property type="molecule type" value="Genomic_DNA"/>
</dbReference>
<keyword evidence="2" id="KW-1185">Reference proteome</keyword>
<sequence>MNLKKIAIAIVLTLLFSCSSEEKIPTELSNKKWIDITKYQSKYYKRCGKFERNIITTKNTIQVELMEATTFEISRIVTTDGGYQIFTINSENEKENDWHYNFRWIDKSKKVAIWEYISAKGKTEEGFTYTTIENNFFINLKLNDPPCEACMTIKECDSIKKIENKNVYIDSISKLNIDEKWIKDYNVWLESYNESYNYNYLIKISKDSSYISERSIKDMLIPYQIKDTLFLYHKKSLLEDYAKNKLEPEVKIVKIKNQYFVSSQIFDLKNSISNKPTKYGFLVDEVN</sequence>
<evidence type="ECO:0000313" key="2">
    <source>
        <dbReference type="Proteomes" id="UP001468798"/>
    </source>
</evidence>
<evidence type="ECO:0008006" key="3">
    <source>
        <dbReference type="Google" id="ProtNLM"/>
    </source>
</evidence>
<dbReference type="PROSITE" id="PS51257">
    <property type="entry name" value="PROKAR_LIPOPROTEIN"/>
    <property type="match status" value="1"/>
</dbReference>
<dbReference type="RefSeq" id="WP_342690280.1">
    <property type="nucleotide sequence ID" value="NZ_JBCGDP010000001.1"/>
</dbReference>
<dbReference type="Proteomes" id="UP001468798">
    <property type="component" value="Unassembled WGS sequence"/>
</dbReference>
<comment type="caution">
    <text evidence="1">The sequence shown here is derived from an EMBL/GenBank/DDBJ whole genome shotgun (WGS) entry which is preliminary data.</text>
</comment>
<protein>
    <recommendedName>
        <fullName evidence="3">Lipoprotein</fullName>
    </recommendedName>
</protein>
<gene>
    <name evidence="1" type="ORF">WFZ86_01405</name>
</gene>
<proteinExistence type="predicted"/>
<organism evidence="1 2">
    <name type="scientific">Flavobacterium polysaccharolyticum</name>
    <dbReference type="NCBI Taxonomy" id="3133148"/>
    <lineage>
        <taxon>Bacteria</taxon>
        <taxon>Pseudomonadati</taxon>
        <taxon>Bacteroidota</taxon>
        <taxon>Flavobacteriia</taxon>
        <taxon>Flavobacteriales</taxon>
        <taxon>Flavobacteriaceae</taxon>
        <taxon>Flavobacterium</taxon>
    </lineage>
</organism>